<gene>
    <name evidence="2" type="ORF">SAMN05421795_105106</name>
</gene>
<protein>
    <recommendedName>
        <fullName evidence="1">DUF985 domain-containing protein</fullName>
    </recommendedName>
</protein>
<evidence type="ECO:0000313" key="3">
    <source>
        <dbReference type="Proteomes" id="UP000186098"/>
    </source>
</evidence>
<proteinExistence type="predicted"/>
<evidence type="ECO:0000313" key="2">
    <source>
        <dbReference type="EMBL" id="SIS80337.1"/>
    </source>
</evidence>
<dbReference type="Gene3D" id="2.60.120.10">
    <property type="entry name" value="Jelly Rolls"/>
    <property type="match status" value="1"/>
</dbReference>
<dbReference type="EMBL" id="FTOM01000005">
    <property type="protein sequence ID" value="SIS80337.1"/>
    <property type="molecule type" value="Genomic_DNA"/>
</dbReference>
<dbReference type="RefSeq" id="WP_076366123.1">
    <property type="nucleotide sequence ID" value="NZ_FTOM01000005.1"/>
</dbReference>
<dbReference type="CDD" id="cd06121">
    <property type="entry name" value="cupin_YML079wp"/>
    <property type="match status" value="1"/>
</dbReference>
<dbReference type="Proteomes" id="UP000186098">
    <property type="component" value="Unassembled WGS sequence"/>
</dbReference>
<dbReference type="OrthoDB" id="9798288at2"/>
<dbReference type="InterPro" id="IPR039935">
    <property type="entry name" value="YML079W-like"/>
</dbReference>
<dbReference type="InterPro" id="IPR011051">
    <property type="entry name" value="RmlC_Cupin_sf"/>
</dbReference>
<dbReference type="AlphaFoldDB" id="A0A1N7M2M8"/>
<evidence type="ECO:0000259" key="1">
    <source>
        <dbReference type="Pfam" id="PF06172"/>
    </source>
</evidence>
<dbReference type="InterPro" id="IPR014710">
    <property type="entry name" value="RmlC-like_jellyroll"/>
</dbReference>
<feature type="domain" description="DUF985" evidence="1">
    <location>
        <begin position="6"/>
        <end position="134"/>
    </location>
</feature>
<keyword evidence="3" id="KW-1185">Reference proteome</keyword>
<dbReference type="SUPFAM" id="SSF51182">
    <property type="entry name" value="RmlC-like cupins"/>
    <property type="match status" value="1"/>
</dbReference>
<dbReference type="STRING" id="407234.SAMN05421795_105106"/>
<sequence>MDTADRIIAALDLRPHPEGGWYRETWVADAAEGTRPAGTAILFLLRAGERSHWHRVDAAEIWHFHAGAPLALRIAETETGPARRHLLGPDVLAGHSPQGIVPPHHWQAAETTGAYTLVGCTVSPGFRFEGFTLAPPGFDIP</sequence>
<accession>A0A1N7M2M8</accession>
<organism evidence="2 3">
    <name type="scientific">Phaeovulum vinaykumarii</name>
    <dbReference type="NCBI Taxonomy" id="407234"/>
    <lineage>
        <taxon>Bacteria</taxon>
        <taxon>Pseudomonadati</taxon>
        <taxon>Pseudomonadota</taxon>
        <taxon>Alphaproteobacteria</taxon>
        <taxon>Rhodobacterales</taxon>
        <taxon>Paracoccaceae</taxon>
        <taxon>Phaeovulum</taxon>
    </lineage>
</organism>
<reference evidence="3" key="1">
    <citation type="submission" date="2017-01" db="EMBL/GenBank/DDBJ databases">
        <authorList>
            <person name="Varghese N."/>
            <person name="Submissions S."/>
        </authorList>
    </citation>
    <scope>NUCLEOTIDE SEQUENCE [LARGE SCALE GENOMIC DNA]</scope>
    <source>
        <strain evidence="3">DSM 18714</strain>
    </source>
</reference>
<dbReference type="PANTHER" id="PTHR33387:SF3">
    <property type="entry name" value="DUF985 DOMAIN-CONTAINING PROTEIN"/>
    <property type="match status" value="1"/>
</dbReference>
<dbReference type="Pfam" id="PF06172">
    <property type="entry name" value="Cupin_5"/>
    <property type="match status" value="1"/>
</dbReference>
<dbReference type="PANTHER" id="PTHR33387">
    <property type="entry name" value="RMLC-LIKE JELLY ROLL FOLD PROTEIN"/>
    <property type="match status" value="1"/>
</dbReference>
<dbReference type="InterPro" id="IPR009327">
    <property type="entry name" value="Cupin_DUF985"/>
</dbReference>
<name>A0A1N7M2M8_9RHOB</name>